<evidence type="ECO:0000256" key="3">
    <source>
        <dbReference type="ARBA" id="ARBA00022692"/>
    </source>
</evidence>
<dbReference type="PROSITE" id="PS50850">
    <property type="entry name" value="MFS"/>
    <property type="match status" value="1"/>
</dbReference>
<keyword evidence="9" id="KW-1185">Reference proteome</keyword>
<dbReference type="InterPro" id="IPR011701">
    <property type="entry name" value="MFS"/>
</dbReference>
<evidence type="ECO:0000256" key="4">
    <source>
        <dbReference type="ARBA" id="ARBA00022989"/>
    </source>
</evidence>
<keyword evidence="5 6" id="KW-0472">Membrane</keyword>
<keyword evidence="4 6" id="KW-1133">Transmembrane helix</keyword>
<dbReference type="Gene3D" id="1.20.1250.20">
    <property type="entry name" value="MFS general substrate transporter like domains"/>
    <property type="match status" value="1"/>
</dbReference>
<dbReference type="AlphaFoldDB" id="A0AAV5VS52"/>
<comment type="caution">
    <text evidence="8">The sequence shown here is derived from an EMBL/GenBank/DDBJ whole genome shotgun (WGS) entry which is preliminary data.</text>
</comment>
<dbReference type="EMBL" id="BTSY01000004">
    <property type="protein sequence ID" value="GMT22522.1"/>
    <property type="molecule type" value="Genomic_DNA"/>
</dbReference>
<evidence type="ECO:0000313" key="8">
    <source>
        <dbReference type="EMBL" id="GMT22522.1"/>
    </source>
</evidence>
<reference evidence="8" key="1">
    <citation type="submission" date="2023-10" db="EMBL/GenBank/DDBJ databases">
        <title>Genome assembly of Pristionchus species.</title>
        <authorList>
            <person name="Yoshida K."/>
            <person name="Sommer R.J."/>
        </authorList>
    </citation>
    <scope>NUCLEOTIDE SEQUENCE</scope>
    <source>
        <strain evidence="8">RS5133</strain>
    </source>
</reference>
<keyword evidence="2" id="KW-0813">Transport</keyword>
<evidence type="ECO:0000256" key="5">
    <source>
        <dbReference type="ARBA" id="ARBA00023136"/>
    </source>
</evidence>
<dbReference type="PROSITE" id="PS00216">
    <property type="entry name" value="SUGAR_TRANSPORT_1"/>
    <property type="match status" value="1"/>
</dbReference>
<feature type="transmembrane region" description="Helical" evidence="6">
    <location>
        <begin position="172"/>
        <end position="191"/>
    </location>
</feature>
<dbReference type="Pfam" id="PF07690">
    <property type="entry name" value="MFS_1"/>
    <property type="match status" value="1"/>
</dbReference>
<name>A0AAV5VS52_9BILA</name>
<accession>A0AAV5VS52</accession>
<dbReference type="GO" id="GO:0022857">
    <property type="term" value="F:transmembrane transporter activity"/>
    <property type="evidence" value="ECO:0007669"/>
    <property type="project" value="InterPro"/>
</dbReference>
<dbReference type="GO" id="GO:0016020">
    <property type="term" value="C:membrane"/>
    <property type="evidence" value="ECO:0007669"/>
    <property type="project" value="UniProtKB-SubCell"/>
</dbReference>
<evidence type="ECO:0000256" key="1">
    <source>
        <dbReference type="ARBA" id="ARBA00004141"/>
    </source>
</evidence>
<feature type="transmembrane region" description="Helical" evidence="6">
    <location>
        <begin position="146"/>
        <end position="166"/>
    </location>
</feature>
<feature type="transmembrane region" description="Helical" evidence="6">
    <location>
        <begin position="269"/>
        <end position="291"/>
    </location>
</feature>
<dbReference type="InterPro" id="IPR020846">
    <property type="entry name" value="MFS_dom"/>
</dbReference>
<evidence type="ECO:0000259" key="7">
    <source>
        <dbReference type="PROSITE" id="PS50850"/>
    </source>
</evidence>
<dbReference type="InterPro" id="IPR005829">
    <property type="entry name" value="Sugar_transporter_CS"/>
</dbReference>
<feature type="domain" description="Major facilitator superfamily (MFS) profile" evidence="7">
    <location>
        <begin position="19"/>
        <end position="383"/>
    </location>
</feature>
<dbReference type="Proteomes" id="UP001432322">
    <property type="component" value="Unassembled WGS sequence"/>
</dbReference>
<proteinExistence type="predicted"/>
<evidence type="ECO:0000313" key="9">
    <source>
        <dbReference type="Proteomes" id="UP001432322"/>
    </source>
</evidence>
<protein>
    <recommendedName>
        <fullName evidence="7">Major facilitator superfamily (MFS) profile domain-containing protein</fullName>
    </recommendedName>
</protein>
<keyword evidence="3 6" id="KW-0812">Transmembrane</keyword>
<evidence type="ECO:0000256" key="2">
    <source>
        <dbReference type="ARBA" id="ARBA00022448"/>
    </source>
</evidence>
<organism evidence="8 9">
    <name type="scientific">Pristionchus fissidentatus</name>
    <dbReference type="NCBI Taxonomy" id="1538716"/>
    <lineage>
        <taxon>Eukaryota</taxon>
        <taxon>Metazoa</taxon>
        <taxon>Ecdysozoa</taxon>
        <taxon>Nematoda</taxon>
        <taxon>Chromadorea</taxon>
        <taxon>Rhabditida</taxon>
        <taxon>Rhabditina</taxon>
        <taxon>Diplogasteromorpha</taxon>
        <taxon>Diplogasteroidea</taxon>
        <taxon>Neodiplogasteridae</taxon>
        <taxon>Pristionchus</taxon>
    </lineage>
</organism>
<dbReference type="SUPFAM" id="SSF103473">
    <property type="entry name" value="MFS general substrate transporter"/>
    <property type="match status" value="1"/>
</dbReference>
<dbReference type="InterPro" id="IPR036259">
    <property type="entry name" value="MFS_trans_sf"/>
</dbReference>
<feature type="transmembrane region" description="Helical" evidence="6">
    <location>
        <begin position="352"/>
        <end position="372"/>
    </location>
</feature>
<evidence type="ECO:0000256" key="6">
    <source>
        <dbReference type="SAM" id="Phobius"/>
    </source>
</evidence>
<feature type="non-terminal residue" evidence="8">
    <location>
        <position position="1"/>
    </location>
</feature>
<feature type="transmembrane region" description="Helical" evidence="6">
    <location>
        <begin position="86"/>
        <end position="106"/>
    </location>
</feature>
<gene>
    <name evidence="8" type="ORF">PFISCL1PPCAC_13819</name>
</gene>
<sequence length="383" mass="41845">LSVTDAIETSGFGRFQLILCAIGGLSWLAGAMEVMLLSILSPSLECEWSLTPFQQSLSTTFVFAGWMVSSPVWGRVCDKHGRRTGLLAASLVGFVFGVMTAIAPSFPLFLAARFLVGAAIGGLPQSVTLTAEFLPASYRARCLTILKAFFAVGAAIEAGVAIVVLPNLGWRWLVGFSALPLALMGLCCWWLPESVRFDISKGRLVEVFNLLFFKIKKEICQARATLDRIARINGRSLPEGELQTVNAAAAKSDMTELLRLPHRRTTLQLWIIWTLFGLLYYGLAVYTTILLHSAELNRDVDEVASRVRRSHTATACRQLSPSNYVDIVTTSASEVPGFVLTMFAIDCIGRRATLVIGFALFSACSAALIVNLPRNMLLTRLFV</sequence>
<dbReference type="PANTHER" id="PTHR23511:SF5">
    <property type="entry name" value="MAJOR FACILITATOR-TYPE TRANSPORTER HXNZ-RELATED"/>
    <property type="match status" value="1"/>
</dbReference>
<feature type="transmembrane region" description="Helical" evidence="6">
    <location>
        <begin position="112"/>
        <end position="134"/>
    </location>
</feature>
<comment type="subcellular location">
    <subcellularLocation>
        <location evidence="1">Membrane</location>
        <topology evidence="1">Multi-pass membrane protein</topology>
    </subcellularLocation>
</comment>
<dbReference type="PANTHER" id="PTHR23511">
    <property type="entry name" value="SYNAPTIC VESICLE GLYCOPROTEIN 2"/>
    <property type="match status" value="1"/>
</dbReference>
<feature type="transmembrane region" description="Helical" evidence="6">
    <location>
        <begin position="17"/>
        <end position="41"/>
    </location>
</feature>